<dbReference type="OrthoDB" id="1641903at2759"/>
<feature type="transmembrane region" description="Helical" evidence="7">
    <location>
        <begin position="325"/>
        <end position="345"/>
    </location>
</feature>
<feature type="transmembrane region" description="Helical" evidence="7">
    <location>
        <begin position="550"/>
        <end position="572"/>
    </location>
</feature>
<dbReference type="PROSITE" id="PS01116">
    <property type="entry name" value="XANTH_URACIL_PERMASE"/>
    <property type="match status" value="1"/>
</dbReference>
<feature type="transmembrane region" description="Helical" evidence="7">
    <location>
        <begin position="298"/>
        <end position="318"/>
    </location>
</feature>
<feature type="transmembrane region" description="Helical" evidence="7">
    <location>
        <begin position="365"/>
        <end position="384"/>
    </location>
</feature>
<dbReference type="InterPro" id="IPR006043">
    <property type="entry name" value="NCS2"/>
</dbReference>
<gene>
    <name evidence="8" type="ORF">K457DRAFT_122499</name>
</gene>
<dbReference type="AlphaFoldDB" id="A0A197K7Z3"/>
<dbReference type="InterPro" id="IPR006042">
    <property type="entry name" value="Xan_ur_permease"/>
</dbReference>
<protein>
    <submittedName>
        <fullName evidence="8">Xanthine/uracil permease</fullName>
    </submittedName>
</protein>
<feature type="transmembrane region" description="Helical" evidence="7">
    <location>
        <begin position="90"/>
        <end position="114"/>
    </location>
</feature>
<evidence type="ECO:0000256" key="1">
    <source>
        <dbReference type="ARBA" id="ARBA00004141"/>
    </source>
</evidence>
<dbReference type="GO" id="GO:0000324">
    <property type="term" value="C:fungal-type vacuole"/>
    <property type="evidence" value="ECO:0007669"/>
    <property type="project" value="TreeGrafter"/>
</dbReference>
<evidence type="ECO:0000256" key="3">
    <source>
        <dbReference type="ARBA" id="ARBA00022448"/>
    </source>
</evidence>
<sequence length="617" mass="66163">MSEITQQPAVATPPVYILDPHANRIKEEDIDLSHTVGKLPTWTTVQESLGTRTGWFGDYDYGFLCMPTLPGFSKVTRIPPFFGLKDRLPLILAIVMGFQHALAMIAGVVTPALIMSGSGKNGLNFSPAMRTQMISTSLITSGLLSLVQITRFRLGRSRYFLGTGLLSVVGTSFIFLPVLQSSVANMYASGFCPSTVDPTTGNITYMSCPDAWGAFLGTCMVCSFLPMILSFLPPKILKKVFPPIVTGVTVMMIGVHLVTSGMGQWGGGNGPCKGKPTTGPFVNCPNNSAPRAAPWGDAQWIGLGFLVFSIIMIVEFFGSPFMKNAQVVIGLIVGLIVAVACGYTTNESVDAAPVVTFLWTRTYKIGIYAPAVIPLLITYTLAMVESIGDITASCEVSQLSVEGREFESRLQGGILADGVAGMLAPLFMNSPMSCYAQNNGIISLTRCANTMAGYMCCLFLVLMGVFSKFGALFLMVPDAVLGGMTTFLFSSVVVSGIRILSFLPWTRRERFIVAAALTLGVGTSVVPGVFTHMFHYTGTNAFVLSLINSANIVLDTGFALAAIVSCLLNALLPANPPMAAEPIIDRHGPIPSDKEIQEMNIEAQSIHESMLNDKTRH</sequence>
<dbReference type="EMBL" id="KV442021">
    <property type="protein sequence ID" value="OAQ33283.1"/>
    <property type="molecule type" value="Genomic_DNA"/>
</dbReference>
<evidence type="ECO:0000256" key="4">
    <source>
        <dbReference type="ARBA" id="ARBA00022692"/>
    </source>
</evidence>
<feature type="transmembrane region" description="Helical" evidence="7">
    <location>
        <begin position="211"/>
        <end position="233"/>
    </location>
</feature>
<evidence type="ECO:0000313" key="8">
    <source>
        <dbReference type="EMBL" id="OAQ33283.1"/>
    </source>
</evidence>
<name>A0A197K7Z3_9FUNG</name>
<dbReference type="PANTHER" id="PTHR42810">
    <property type="entry name" value="PURINE PERMEASE C1399.01C-RELATED"/>
    <property type="match status" value="1"/>
</dbReference>
<accession>A0A197K7Z3</accession>
<dbReference type="NCBIfam" id="TIGR00801">
    <property type="entry name" value="ncs2"/>
    <property type="match status" value="1"/>
</dbReference>
<feature type="transmembrane region" description="Helical" evidence="7">
    <location>
        <begin position="134"/>
        <end position="152"/>
    </location>
</feature>
<dbReference type="PANTHER" id="PTHR42810:SF2">
    <property type="entry name" value="PURINE PERMEASE C1399.01C-RELATED"/>
    <property type="match status" value="1"/>
</dbReference>
<proteinExistence type="inferred from homology"/>
<feature type="transmembrane region" description="Helical" evidence="7">
    <location>
        <begin position="159"/>
        <end position="179"/>
    </location>
</feature>
<feature type="transmembrane region" description="Helical" evidence="7">
    <location>
        <begin position="511"/>
        <end position="530"/>
    </location>
</feature>
<feature type="transmembrane region" description="Helical" evidence="7">
    <location>
        <begin position="452"/>
        <end position="474"/>
    </location>
</feature>
<evidence type="ECO:0000256" key="5">
    <source>
        <dbReference type="ARBA" id="ARBA00022989"/>
    </source>
</evidence>
<evidence type="ECO:0000256" key="2">
    <source>
        <dbReference type="ARBA" id="ARBA00008821"/>
    </source>
</evidence>
<dbReference type="GO" id="GO:0042907">
    <property type="term" value="F:xanthine transmembrane transporter activity"/>
    <property type="evidence" value="ECO:0007669"/>
    <property type="project" value="TreeGrafter"/>
</dbReference>
<keyword evidence="3" id="KW-0813">Transport</keyword>
<evidence type="ECO:0000256" key="6">
    <source>
        <dbReference type="ARBA" id="ARBA00023136"/>
    </source>
</evidence>
<keyword evidence="5 7" id="KW-1133">Transmembrane helix</keyword>
<dbReference type="STRING" id="1314771.A0A197K7Z3"/>
<dbReference type="GO" id="GO:0005886">
    <property type="term" value="C:plasma membrane"/>
    <property type="evidence" value="ECO:0007669"/>
    <property type="project" value="TreeGrafter"/>
</dbReference>
<evidence type="ECO:0000313" key="9">
    <source>
        <dbReference type="Proteomes" id="UP000078512"/>
    </source>
</evidence>
<dbReference type="Pfam" id="PF00860">
    <property type="entry name" value="Xan_ur_permease"/>
    <property type="match status" value="1"/>
</dbReference>
<feature type="transmembrane region" description="Helical" evidence="7">
    <location>
        <begin position="480"/>
        <end position="499"/>
    </location>
</feature>
<evidence type="ECO:0000256" key="7">
    <source>
        <dbReference type="SAM" id="Phobius"/>
    </source>
</evidence>
<reference evidence="8 9" key="1">
    <citation type="submission" date="2016-05" db="EMBL/GenBank/DDBJ databases">
        <title>Genome sequencing reveals origins of a unique bacterial endosymbiosis in the earliest lineages of terrestrial Fungi.</title>
        <authorList>
            <consortium name="DOE Joint Genome Institute"/>
            <person name="Uehling J."/>
            <person name="Gryganskyi A."/>
            <person name="Hameed K."/>
            <person name="Tschaplinski T."/>
            <person name="Misztal P."/>
            <person name="Wu S."/>
            <person name="Desiro A."/>
            <person name="Vande Pol N."/>
            <person name="Du Z.-Y."/>
            <person name="Zienkiewicz A."/>
            <person name="Zienkiewicz K."/>
            <person name="Morin E."/>
            <person name="Tisserant E."/>
            <person name="Splivallo R."/>
            <person name="Hainaut M."/>
            <person name="Henrissat B."/>
            <person name="Ohm R."/>
            <person name="Kuo A."/>
            <person name="Yan J."/>
            <person name="Lipzen A."/>
            <person name="Nolan M."/>
            <person name="Labutti K."/>
            <person name="Barry K."/>
            <person name="Goldstein A."/>
            <person name="Labbe J."/>
            <person name="Schadt C."/>
            <person name="Tuskan G."/>
            <person name="Grigoriev I."/>
            <person name="Martin F."/>
            <person name="Vilgalys R."/>
            <person name="Bonito G."/>
        </authorList>
    </citation>
    <scope>NUCLEOTIDE SEQUENCE [LARGE SCALE GENOMIC DNA]</scope>
    <source>
        <strain evidence="8 9">AG-77</strain>
    </source>
</reference>
<keyword evidence="6 7" id="KW-0472">Membrane</keyword>
<feature type="transmembrane region" description="Helical" evidence="7">
    <location>
        <begin position="240"/>
        <end position="259"/>
    </location>
</feature>
<keyword evidence="9" id="KW-1185">Reference proteome</keyword>
<comment type="similarity">
    <text evidence="2">Belongs to the nucleobase:cation symporter-2 (NCS2) (TC 2.A.40) family.</text>
</comment>
<organism evidence="8 9">
    <name type="scientific">Linnemannia elongata AG-77</name>
    <dbReference type="NCBI Taxonomy" id="1314771"/>
    <lineage>
        <taxon>Eukaryota</taxon>
        <taxon>Fungi</taxon>
        <taxon>Fungi incertae sedis</taxon>
        <taxon>Mucoromycota</taxon>
        <taxon>Mortierellomycotina</taxon>
        <taxon>Mortierellomycetes</taxon>
        <taxon>Mortierellales</taxon>
        <taxon>Mortierellaceae</taxon>
        <taxon>Linnemannia</taxon>
    </lineage>
</organism>
<dbReference type="Proteomes" id="UP000078512">
    <property type="component" value="Unassembled WGS sequence"/>
</dbReference>
<keyword evidence="4 7" id="KW-0812">Transmembrane</keyword>
<comment type="subcellular location">
    <subcellularLocation>
        <location evidence="1">Membrane</location>
        <topology evidence="1">Multi-pass membrane protein</topology>
    </subcellularLocation>
</comment>